<keyword evidence="1" id="KW-1185">Reference proteome</keyword>
<dbReference type="Proteomes" id="UP000046392">
    <property type="component" value="Unplaced"/>
</dbReference>
<name>A0A0N5BUQ4_STREA</name>
<protein>
    <submittedName>
        <fullName evidence="2">Uncharacterized protein</fullName>
    </submittedName>
</protein>
<evidence type="ECO:0000313" key="1">
    <source>
        <dbReference type="Proteomes" id="UP000046392"/>
    </source>
</evidence>
<dbReference type="AlphaFoldDB" id="A0A0N5BUQ4"/>
<reference evidence="2" key="1">
    <citation type="submission" date="2017-02" db="UniProtKB">
        <authorList>
            <consortium name="WormBaseParasite"/>
        </authorList>
    </citation>
    <scope>IDENTIFICATION</scope>
</reference>
<evidence type="ECO:0000313" key="2">
    <source>
        <dbReference type="WBParaSite" id="SPAL_0000957400.1"/>
    </source>
</evidence>
<organism evidence="1 2">
    <name type="scientific">Strongyloides papillosus</name>
    <name type="common">Intestinal threadworm</name>
    <dbReference type="NCBI Taxonomy" id="174720"/>
    <lineage>
        <taxon>Eukaryota</taxon>
        <taxon>Metazoa</taxon>
        <taxon>Ecdysozoa</taxon>
        <taxon>Nematoda</taxon>
        <taxon>Chromadorea</taxon>
        <taxon>Rhabditida</taxon>
        <taxon>Tylenchina</taxon>
        <taxon>Panagrolaimomorpha</taxon>
        <taxon>Strongyloidoidea</taxon>
        <taxon>Strongyloididae</taxon>
        <taxon>Strongyloides</taxon>
    </lineage>
</organism>
<accession>A0A0N5BUQ4</accession>
<dbReference type="WBParaSite" id="SPAL_0000957400.1">
    <property type="protein sequence ID" value="SPAL_0000957400.1"/>
    <property type="gene ID" value="SPAL_0000957400"/>
</dbReference>
<proteinExistence type="predicted"/>
<sequence>MPMGNNMAMGHGMYGMMDYGMGGMHGMNGMYGMGGIGLMSGLQSMSGPLMGMMYISIKSMLCMRICFRHARYHDDAVSNDAR</sequence>